<gene>
    <name evidence="1" type="ORF">XELAEV_18004246mg</name>
</gene>
<accession>A0A974BNG1</accession>
<name>A0A974BNG1_XENLA</name>
<protein>
    <submittedName>
        <fullName evidence="1">Uncharacterized protein</fullName>
    </submittedName>
</protein>
<dbReference type="EMBL" id="KV533845">
    <property type="protein sequence ID" value="OCT55162.1"/>
    <property type="molecule type" value="Genomic_DNA"/>
</dbReference>
<sequence>MELQSTSELTNSCEKCANCYVHMCLCIVHLVTDHLCKYRQYSGRMGAAEEGNGETMIQMQMGKPKHHIPSSFLSMEL</sequence>
<evidence type="ECO:0000313" key="1">
    <source>
        <dbReference type="EMBL" id="OCT55162.1"/>
    </source>
</evidence>
<organism evidence="1">
    <name type="scientific">Xenopus laevis</name>
    <name type="common">African clawed frog</name>
    <dbReference type="NCBI Taxonomy" id="8355"/>
    <lineage>
        <taxon>Eukaryota</taxon>
        <taxon>Metazoa</taxon>
        <taxon>Chordata</taxon>
        <taxon>Craniata</taxon>
        <taxon>Vertebrata</taxon>
        <taxon>Euteleostomi</taxon>
        <taxon>Amphibia</taxon>
        <taxon>Batrachia</taxon>
        <taxon>Anura</taxon>
        <taxon>Pipoidea</taxon>
        <taxon>Pipidae</taxon>
        <taxon>Xenopodinae</taxon>
        <taxon>Xenopus</taxon>
        <taxon>Xenopus</taxon>
    </lineage>
</organism>
<dbReference type="AlphaFoldDB" id="A0A974BNG1"/>
<dbReference type="Proteomes" id="UP000694892">
    <property type="component" value="Unassembled WGS sequence"/>
</dbReference>
<reference evidence="1" key="1">
    <citation type="submission" date="2016-05" db="EMBL/GenBank/DDBJ databases">
        <title>WGS assembly of Xenopus laevis.</title>
        <authorList>
            <person name="Session A."/>
            <person name="Uno Y."/>
            <person name="Kwon T."/>
            <person name="Chapman J."/>
            <person name="Toyoda A."/>
            <person name="Takahashi S."/>
            <person name="Fukui A."/>
            <person name="Hikosaka A."/>
            <person name="Putnam N."/>
            <person name="Stites J."/>
            <person name="Van Heeringen S."/>
            <person name="Quigley I."/>
            <person name="Heinz S."/>
            <person name="Hellsten U."/>
            <person name="Lyons J."/>
            <person name="Suzuki A."/>
            <person name="Kondo M."/>
            <person name="Ogino H."/>
            <person name="Ochi H."/>
            <person name="Bogdanovic O."/>
            <person name="Lister R."/>
            <person name="Georgiou G."/>
            <person name="Paranjpe S."/>
            <person name="Van Kruijsbergen I."/>
            <person name="Mozaffari S."/>
            <person name="Shu S."/>
            <person name="Schmutz J."/>
            <person name="Jenkins J."/>
            <person name="Grimwood J."/>
            <person name="Carlson J."/>
            <person name="Mitros T."/>
            <person name="Simakov O."/>
            <person name="Heald R."/>
            <person name="Miller K."/>
            <person name="Haudenschild C."/>
            <person name="Kuroki Y."/>
            <person name="Tanaka T."/>
            <person name="Michiue T."/>
            <person name="Watanabe M."/>
            <person name="Kinoshita T."/>
            <person name="Ohta Y."/>
            <person name="Mawaribuchi S."/>
            <person name="Suzuki Y."/>
            <person name="Haramoto Y."/>
            <person name="Yamamoto T."/>
            <person name="Takagi C."/>
            <person name="Kitzman J."/>
            <person name="Shendure J."/>
            <person name="Nakayama T."/>
            <person name="Izutsu Y."/>
            <person name="Robert J."/>
            <person name="Dichmann D."/>
            <person name="Flajnik M."/>
            <person name="Houston D."/>
            <person name="Marcotte E."/>
            <person name="Wallingford J."/>
            <person name="Ito Y."/>
            <person name="Asashima M."/>
            <person name="Ueno N."/>
            <person name="Matsuda Y."/>
            <person name="Jan Veenstra G."/>
            <person name="Fujiyama A."/>
            <person name="Harland R."/>
            <person name="Taira M."/>
            <person name="Rokhsar D.S."/>
        </authorList>
    </citation>
    <scope>NUCLEOTIDE SEQUENCE</scope>
    <source>
        <strain evidence="1">J</strain>
        <tissue evidence="1">Blood</tissue>
    </source>
</reference>
<proteinExistence type="predicted"/>